<dbReference type="Proteomes" id="UP000078316">
    <property type="component" value="Unassembled WGS sequence"/>
</dbReference>
<evidence type="ECO:0000313" key="1">
    <source>
        <dbReference type="EMBL" id="OAS24851.1"/>
    </source>
</evidence>
<dbReference type="AlphaFoldDB" id="A0A179SAP9"/>
<organism evidence="1 2">
    <name type="scientific">Methylobacterium platani</name>
    <dbReference type="NCBI Taxonomy" id="427683"/>
    <lineage>
        <taxon>Bacteria</taxon>
        <taxon>Pseudomonadati</taxon>
        <taxon>Pseudomonadota</taxon>
        <taxon>Alphaproteobacteria</taxon>
        <taxon>Hyphomicrobiales</taxon>
        <taxon>Methylobacteriaceae</taxon>
        <taxon>Methylobacterium</taxon>
    </lineage>
</organism>
<sequence length="76" mass="8010">MSANAVLTAVATSPRSWSLWVTWLVTLMNSSASFATAKTHSLPGPSACGWRLAFRWVVASSSVRSSSALSLVVARA</sequence>
<dbReference type="EMBL" id="LWHQ01000021">
    <property type="protein sequence ID" value="OAS24851.1"/>
    <property type="molecule type" value="Genomic_DNA"/>
</dbReference>
<comment type="caution">
    <text evidence="1">The sequence shown here is derived from an EMBL/GenBank/DDBJ whole genome shotgun (WGS) entry which is preliminary data.</text>
</comment>
<reference evidence="1 2" key="1">
    <citation type="submission" date="2016-04" db="EMBL/GenBank/DDBJ databases">
        <authorList>
            <person name="Evans L.H."/>
            <person name="Alamgir A."/>
            <person name="Owens N."/>
            <person name="Weber N.D."/>
            <person name="Virtaneva K."/>
            <person name="Barbian K."/>
            <person name="Babar A."/>
            <person name="Rosenke K."/>
        </authorList>
    </citation>
    <scope>NUCLEOTIDE SEQUENCE [LARGE SCALE GENOMIC DNA]</scope>
    <source>
        <strain evidence="1 2">PMB02</strain>
    </source>
</reference>
<accession>A0A179SAP9</accession>
<gene>
    <name evidence="1" type="ORF">A5481_12205</name>
</gene>
<protein>
    <submittedName>
        <fullName evidence="1">Uncharacterized protein</fullName>
    </submittedName>
</protein>
<name>A0A179SAP9_9HYPH</name>
<proteinExistence type="predicted"/>
<evidence type="ECO:0000313" key="2">
    <source>
        <dbReference type="Proteomes" id="UP000078316"/>
    </source>
</evidence>